<organism evidence="4 5">
    <name type="scientific">Neisseria dumasiana</name>
    <dbReference type="NCBI Taxonomy" id="1931275"/>
    <lineage>
        <taxon>Bacteria</taxon>
        <taxon>Pseudomonadati</taxon>
        <taxon>Pseudomonadota</taxon>
        <taxon>Betaproteobacteria</taxon>
        <taxon>Neisseriales</taxon>
        <taxon>Neisseriaceae</taxon>
        <taxon>Neisseria</taxon>
    </lineage>
</organism>
<name>A0A1X3DKH4_9NEIS</name>
<dbReference type="GO" id="GO:0004719">
    <property type="term" value="F:protein-L-isoaspartate (D-aspartate) O-methyltransferase activity"/>
    <property type="evidence" value="ECO:0007669"/>
    <property type="project" value="InterPro"/>
</dbReference>
<evidence type="ECO:0000313" key="5">
    <source>
        <dbReference type="Proteomes" id="UP000193303"/>
    </source>
</evidence>
<dbReference type="Pfam" id="PF01135">
    <property type="entry name" value="PCMT"/>
    <property type="match status" value="1"/>
</dbReference>
<protein>
    <recommendedName>
        <fullName evidence="2">Protein-L-isoaspartate O-methyltransferase</fullName>
    </recommendedName>
    <alternativeName>
        <fullName evidence="3">Protein L-isoaspartyl methyltransferase</fullName>
    </alternativeName>
</protein>
<gene>
    <name evidence="4" type="ORF">BV912_02110</name>
</gene>
<evidence type="ECO:0000256" key="2">
    <source>
        <dbReference type="ARBA" id="ARBA00013346"/>
    </source>
</evidence>
<evidence type="ECO:0000256" key="3">
    <source>
        <dbReference type="ARBA" id="ARBA00030757"/>
    </source>
</evidence>
<reference evidence="5" key="1">
    <citation type="submission" date="2017-01" db="EMBL/GenBank/DDBJ databases">
        <authorList>
            <person name="Mah S.A."/>
            <person name="Swanson W.J."/>
            <person name="Moy G.W."/>
            <person name="Vacquier V.D."/>
        </authorList>
    </citation>
    <scope>NUCLEOTIDE SEQUENCE [LARGE SCALE GENOMIC DNA]</scope>
    <source>
        <strain evidence="5">124861</strain>
    </source>
</reference>
<dbReference type="PANTHER" id="PTHR11579">
    <property type="entry name" value="PROTEIN-L-ISOASPARTATE O-METHYLTRANSFERASE"/>
    <property type="match status" value="1"/>
</dbReference>
<dbReference type="RefSeq" id="WP_085358097.1">
    <property type="nucleotide sequence ID" value="NZ_MTAB01000003.1"/>
</dbReference>
<comment type="caution">
    <text evidence="4">The sequence shown here is derived from an EMBL/GenBank/DDBJ whole genome shotgun (WGS) entry which is preliminary data.</text>
</comment>
<dbReference type="InterPro" id="IPR000682">
    <property type="entry name" value="PCMT"/>
</dbReference>
<sequence>MNFDQARFNMVEQQIRPWDVLDFDVLDALSEVPREYFVDQSQQAYAYADKTLPLPNGGSMLEPKIVARLIQGLALKADDKVLEVGTGSGYAAALLSKLSANVVTVDVDEQQQQRAKAVLDKLGFNKIIYQVGDGLAGVSGQSPFDAVYIGGAVPEVPEALKNQLSNGGRMVVVVGEAPVQRALLITRNGDSFSEEVLFDTYIPGLKTPTLSPSAKFNF</sequence>
<dbReference type="Proteomes" id="UP000193303">
    <property type="component" value="Unassembled WGS sequence"/>
</dbReference>
<dbReference type="SUPFAM" id="SSF53335">
    <property type="entry name" value="S-adenosyl-L-methionine-dependent methyltransferases"/>
    <property type="match status" value="1"/>
</dbReference>
<dbReference type="EMBL" id="MTAB01000003">
    <property type="protein sequence ID" value="OSI24668.1"/>
    <property type="molecule type" value="Genomic_DNA"/>
</dbReference>
<comment type="similarity">
    <text evidence="1">Belongs to the methyltransferase superfamily. L-isoaspartyl/D-aspartyl protein methyltransferase family.</text>
</comment>
<accession>A0A1X3DKH4</accession>
<dbReference type="Gene3D" id="3.40.50.150">
    <property type="entry name" value="Vaccinia Virus protein VP39"/>
    <property type="match status" value="1"/>
</dbReference>
<dbReference type="InterPro" id="IPR029063">
    <property type="entry name" value="SAM-dependent_MTases_sf"/>
</dbReference>
<evidence type="ECO:0000256" key="1">
    <source>
        <dbReference type="ARBA" id="ARBA00005369"/>
    </source>
</evidence>
<dbReference type="STRING" id="1931275.BV914_02715"/>
<dbReference type="AlphaFoldDB" id="A0A1X3DKH4"/>
<dbReference type="CDD" id="cd02440">
    <property type="entry name" value="AdoMet_MTases"/>
    <property type="match status" value="1"/>
</dbReference>
<dbReference type="PANTHER" id="PTHR11579:SF18">
    <property type="entry name" value="PROTEIN-L-ISOASPARTATE O-METHYLTRANSFERASE"/>
    <property type="match status" value="1"/>
</dbReference>
<proteinExistence type="inferred from homology"/>
<evidence type="ECO:0000313" key="4">
    <source>
        <dbReference type="EMBL" id="OSI24668.1"/>
    </source>
</evidence>
<dbReference type="GO" id="GO:0005737">
    <property type="term" value="C:cytoplasm"/>
    <property type="evidence" value="ECO:0007669"/>
    <property type="project" value="TreeGrafter"/>
</dbReference>
<dbReference type="OrthoDB" id="9810066at2"/>